<evidence type="ECO:0000256" key="8">
    <source>
        <dbReference type="RuleBase" id="RU004005"/>
    </source>
</evidence>
<comment type="function">
    <text evidence="7">The globular domain of the protein is located near the polypeptide exit tunnel on the outside of the subunit, while an extended beta-hairpin is found that lines the wall of the exit tunnel in the center of the 70S ribosome.</text>
</comment>
<dbReference type="InterPro" id="IPR036394">
    <property type="entry name" value="Ribosomal_uL22_sf"/>
</dbReference>
<evidence type="ECO:0000256" key="4">
    <source>
        <dbReference type="ARBA" id="ARBA00022980"/>
    </source>
</evidence>
<keyword evidence="3 7" id="KW-0694">RNA-binding</keyword>
<evidence type="ECO:0000256" key="5">
    <source>
        <dbReference type="ARBA" id="ARBA00023274"/>
    </source>
</evidence>
<evidence type="ECO:0000313" key="12">
    <source>
        <dbReference type="EMBL" id="MBI4132042.1"/>
    </source>
</evidence>
<dbReference type="SUPFAM" id="SSF54843">
    <property type="entry name" value="Ribosomal protein L22"/>
    <property type="match status" value="1"/>
</dbReference>
<evidence type="ECO:0000256" key="10">
    <source>
        <dbReference type="RuleBase" id="RU004008"/>
    </source>
</evidence>
<dbReference type="InterPro" id="IPR001063">
    <property type="entry name" value="Ribosomal_uL22"/>
</dbReference>
<dbReference type="NCBIfam" id="TIGR01044">
    <property type="entry name" value="rplV_bact"/>
    <property type="match status" value="1"/>
</dbReference>
<evidence type="ECO:0000256" key="3">
    <source>
        <dbReference type="ARBA" id="ARBA00022884"/>
    </source>
</evidence>
<comment type="function">
    <text evidence="7 10">This protein binds specifically to 23S rRNA; its binding is stimulated by other ribosomal proteins, e.g., L4, L17, and L20. It is important during the early stages of 50S assembly. It makes multiple contacts with different domains of the 23S rRNA in the assembled 50S subunit and ribosome.</text>
</comment>
<dbReference type="EMBL" id="JACQMJ010000004">
    <property type="protein sequence ID" value="MBI4132042.1"/>
    <property type="molecule type" value="Genomic_DNA"/>
</dbReference>
<accession>A0A933DSN3</accession>
<dbReference type="GO" id="GO:0003735">
    <property type="term" value="F:structural constituent of ribosome"/>
    <property type="evidence" value="ECO:0007669"/>
    <property type="project" value="InterPro"/>
</dbReference>
<comment type="caution">
    <text evidence="12">The sequence shown here is derived from an EMBL/GenBank/DDBJ whole genome shotgun (WGS) entry which is preliminary data.</text>
</comment>
<dbReference type="GO" id="GO:0006412">
    <property type="term" value="P:translation"/>
    <property type="evidence" value="ECO:0007669"/>
    <property type="project" value="UniProtKB-UniRule"/>
</dbReference>
<dbReference type="Pfam" id="PF00237">
    <property type="entry name" value="Ribosomal_L22"/>
    <property type="match status" value="1"/>
</dbReference>
<name>A0A933DSN3_9BACT</name>
<evidence type="ECO:0000256" key="2">
    <source>
        <dbReference type="ARBA" id="ARBA00022730"/>
    </source>
</evidence>
<dbReference type="Gene3D" id="3.90.470.10">
    <property type="entry name" value="Ribosomal protein L22/L17"/>
    <property type="match status" value="1"/>
</dbReference>
<dbReference type="CDD" id="cd00336">
    <property type="entry name" value="Ribosomal_L22"/>
    <property type="match status" value="1"/>
</dbReference>
<gene>
    <name evidence="7 12" type="primary">rplV</name>
    <name evidence="12" type="ORF">HY474_00230</name>
</gene>
<keyword evidence="5 7" id="KW-0687">Ribonucleoprotein</keyword>
<evidence type="ECO:0000313" key="13">
    <source>
        <dbReference type="Proteomes" id="UP000704960"/>
    </source>
</evidence>
<dbReference type="AlphaFoldDB" id="A0A933DSN3"/>
<dbReference type="InterPro" id="IPR047867">
    <property type="entry name" value="Ribosomal_uL22_bac/org-type"/>
</dbReference>
<evidence type="ECO:0000256" key="7">
    <source>
        <dbReference type="HAMAP-Rule" id="MF_01331"/>
    </source>
</evidence>
<organism evidence="12 13">
    <name type="scientific">Candidatus Sungiibacteriota bacterium</name>
    <dbReference type="NCBI Taxonomy" id="2750080"/>
    <lineage>
        <taxon>Bacteria</taxon>
        <taxon>Candidatus Sungiibacteriota</taxon>
    </lineage>
</organism>
<evidence type="ECO:0000256" key="1">
    <source>
        <dbReference type="ARBA" id="ARBA00009451"/>
    </source>
</evidence>
<dbReference type="InterPro" id="IPR005727">
    <property type="entry name" value="Ribosomal_uL22_bac/chlpt-type"/>
</dbReference>
<dbReference type="PANTHER" id="PTHR13501:SF8">
    <property type="entry name" value="LARGE RIBOSOMAL SUBUNIT PROTEIN UL22M"/>
    <property type="match status" value="1"/>
</dbReference>
<reference evidence="12" key="1">
    <citation type="submission" date="2020-07" db="EMBL/GenBank/DDBJ databases">
        <title>Huge and variable diversity of episymbiotic CPR bacteria and DPANN archaea in groundwater ecosystems.</title>
        <authorList>
            <person name="He C.Y."/>
            <person name="Keren R."/>
            <person name="Whittaker M."/>
            <person name="Farag I.F."/>
            <person name="Doudna J."/>
            <person name="Cate J.H.D."/>
            <person name="Banfield J.F."/>
        </authorList>
    </citation>
    <scope>NUCLEOTIDE SEQUENCE</scope>
    <source>
        <strain evidence="12">NC_groundwater_1226_Ag_S-0.1um_59_124</strain>
    </source>
</reference>
<sequence length="174" mass="19680">MEIRSELNHLRMSPRKVRLVADAIRGKRLPEAEATLRFLARRAAGPLAKLLASAAADARQNFQISSPDALVVSRITVDAGPTLKRSRPRAMGRAFPIRKRTSRIVLVLESRDTSKAKKRRKADIAVVRGEDVAAERRMEERERPSERGSEFRAKPKVDTKPTGFVQRMFRRKAI</sequence>
<keyword evidence="4 7" id="KW-0689">Ribosomal protein</keyword>
<dbReference type="GO" id="GO:0019843">
    <property type="term" value="F:rRNA binding"/>
    <property type="evidence" value="ECO:0007669"/>
    <property type="project" value="UniProtKB-UniRule"/>
</dbReference>
<evidence type="ECO:0000256" key="6">
    <source>
        <dbReference type="ARBA" id="ARBA00035207"/>
    </source>
</evidence>
<dbReference type="HAMAP" id="MF_01331_B">
    <property type="entry name" value="Ribosomal_uL22_B"/>
    <property type="match status" value="1"/>
</dbReference>
<dbReference type="Proteomes" id="UP000704960">
    <property type="component" value="Unassembled WGS sequence"/>
</dbReference>
<comment type="subunit">
    <text evidence="7 9">Part of the 50S ribosomal subunit.</text>
</comment>
<comment type="similarity">
    <text evidence="1 7 8">Belongs to the universal ribosomal protein uL22 family.</text>
</comment>
<protein>
    <recommendedName>
        <fullName evidence="6 7">Large ribosomal subunit protein uL22</fullName>
    </recommendedName>
</protein>
<evidence type="ECO:0000256" key="9">
    <source>
        <dbReference type="RuleBase" id="RU004006"/>
    </source>
</evidence>
<evidence type="ECO:0000256" key="11">
    <source>
        <dbReference type="SAM" id="MobiDB-lite"/>
    </source>
</evidence>
<feature type="region of interest" description="Disordered" evidence="11">
    <location>
        <begin position="134"/>
        <end position="163"/>
    </location>
</feature>
<dbReference type="GO" id="GO:0022625">
    <property type="term" value="C:cytosolic large ribosomal subunit"/>
    <property type="evidence" value="ECO:0007669"/>
    <property type="project" value="TreeGrafter"/>
</dbReference>
<feature type="compositionally biased region" description="Basic and acidic residues" evidence="11">
    <location>
        <begin position="134"/>
        <end position="159"/>
    </location>
</feature>
<dbReference type="PANTHER" id="PTHR13501">
    <property type="entry name" value="CHLOROPLAST 50S RIBOSOMAL PROTEIN L22-RELATED"/>
    <property type="match status" value="1"/>
</dbReference>
<proteinExistence type="inferred from homology"/>
<keyword evidence="2 7" id="KW-0699">rRNA-binding</keyword>